<reference evidence="3" key="1">
    <citation type="submission" date="2020-11" db="EMBL/GenBank/DDBJ databases">
        <authorList>
            <person name="Tran Van P."/>
        </authorList>
    </citation>
    <scope>NUCLEOTIDE SEQUENCE</scope>
</reference>
<dbReference type="Pfam" id="PF06456">
    <property type="entry name" value="Arfaptin"/>
    <property type="match status" value="1"/>
</dbReference>
<name>A0A7R8ZGX0_TIMDO</name>
<feature type="region of interest" description="Disordered" evidence="1">
    <location>
        <begin position="79"/>
        <end position="115"/>
    </location>
</feature>
<dbReference type="PANTHER" id="PTHR12141:SF1">
    <property type="entry name" value="PRKCA-BINDING PROTEIN"/>
    <property type="match status" value="1"/>
</dbReference>
<feature type="domain" description="AH" evidence="2">
    <location>
        <begin position="1"/>
        <end position="62"/>
    </location>
</feature>
<dbReference type="GO" id="GO:0019904">
    <property type="term" value="F:protein domain specific binding"/>
    <property type="evidence" value="ECO:0007669"/>
    <property type="project" value="InterPro"/>
</dbReference>
<organism evidence="3">
    <name type="scientific">Timema douglasi</name>
    <name type="common">Walking stick</name>
    <dbReference type="NCBI Taxonomy" id="61478"/>
    <lineage>
        <taxon>Eukaryota</taxon>
        <taxon>Metazoa</taxon>
        <taxon>Ecdysozoa</taxon>
        <taxon>Arthropoda</taxon>
        <taxon>Hexapoda</taxon>
        <taxon>Insecta</taxon>
        <taxon>Pterygota</taxon>
        <taxon>Neoptera</taxon>
        <taxon>Polyneoptera</taxon>
        <taxon>Phasmatodea</taxon>
        <taxon>Timematodea</taxon>
        <taxon>Timematoidea</taxon>
        <taxon>Timematidae</taxon>
        <taxon>Timema</taxon>
    </lineage>
</organism>
<dbReference type="PANTHER" id="PTHR12141">
    <property type="entry name" value="ARFAPTIN-RELATED"/>
    <property type="match status" value="1"/>
</dbReference>
<protein>
    <recommendedName>
        <fullName evidence="2">AH domain-containing protein</fullName>
    </recommendedName>
</protein>
<dbReference type="GO" id="GO:0005886">
    <property type="term" value="C:plasma membrane"/>
    <property type="evidence" value="ECO:0007669"/>
    <property type="project" value="GOC"/>
</dbReference>
<dbReference type="GO" id="GO:0005543">
    <property type="term" value="F:phospholipid binding"/>
    <property type="evidence" value="ECO:0007669"/>
    <property type="project" value="TreeGrafter"/>
</dbReference>
<evidence type="ECO:0000259" key="2">
    <source>
        <dbReference type="PROSITE" id="PS50870"/>
    </source>
</evidence>
<dbReference type="GO" id="GO:0098842">
    <property type="term" value="C:postsynaptic early endosome"/>
    <property type="evidence" value="ECO:0007669"/>
    <property type="project" value="TreeGrafter"/>
</dbReference>
<dbReference type="GO" id="GO:0032588">
    <property type="term" value="C:trans-Golgi network membrane"/>
    <property type="evidence" value="ECO:0007669"/>
    <property type="project" value="TreeGrafter"/>
</dbReference>
<accession>A0A7R8ZGX0</accession>
<dbReference type="GO" id="GO:0006886">
    <property type="term" value="P:intracellular protein transport"/>
    <property type="evidence" value="ECO:0007669"/>
    <property type="project" value="TreeGrafter"/>
</dbReference>
<dbReference type="GO" id="GO:0043113">
    <property type="term" value="P:receptor clustering"/>
    <property type="evidence" value="ECO:0007669"/>
    <property type="project" value="TreeGrafter"/>
</dbReference>
<dbReference type="GO" id="GO:0008021">
    <property type="term" value="C:synaptic vesicle"/>
    <property type="evidence" value="ECO:0007669"/>
    <property type="project" value="TreeGrafter"/>
</dbReference>
<dbReference type="AlphaFoldDB" id="A0A7R8ZGX0"/>
<dbReference type="GO" id="GO:0005080">
    <property type="term" value="F:protein kinase C binding"/>
    <property type="evidence" value="ECO:0007669"/>
    <property type="project" value="TreeGrafter"/>
</dbReference>
<dbReference type="SUPFAM" id="SSF103657">
    <property type="entry name" value="BAR/IMD domain-like"/>
    <property type="match status" value="1"/>
</dbReference>
<sequence length="115" mass="13255">MILRCRQDARARFARLRSDVLVKIELLDNKHVQDIVWQLQRFVSGLVEFHRETYQLLKGNSLFPIEVDLARSAFQYKSTSPVVQDDGTEEDDDELLQADEATELEEGNLIPGLTH</sequence>
<proteinExistence type="predicted"/>
<feature type="compositionally biased region" description="Acidic residues" evidence="1">
    <location>
        <begin position="86"/>
        <end position="106"/>
    </location>
</feature>
<evidence type="ECO:0000256" key="1">
    <source>
        <dbReference type="SAM" id="MobiDB-lite"/>
    </source>
</evidence>
<dbReference type="GO" id="GO:0014069">
    <property type="term" value="C:postsynaptic density"/>
    <property type="evidence" value="ECO:0007669"/>
    <property type="project" value="TreeGrafter"/>
</dbReference>
<dbReference type="PROSITE" id="PS50870">
    <property type="entry name" value="AH"/>
    <property type="match status" value="1"/>
</dbReference>
<evidence type="ECO:0000313" key="3">
    <source>
        <dbReference type="EMBL" id="CAD7205920.1"/>
    </source>
</evidence>
<dbReference type="GO" id="GO:0002092">
    <property type="term" value="P:positive regulation of receptor internalization"/>
    <property type="evidence" value="ECO:0007669"/>
    <property type="project" value="TreeGrafter"/>
</dbReference>
<dbReference type="InterPro" id="IPR027267">
    <property type="entry name" value="AH/BAR_dom_sf"/>
</dbReference>
<dbReference type="GO" id="GO:0034315">
    <property type="term" value="P:regulation of Arp2/3 complex-mediated actin nucleation"/>
    <property type="evidence" value="ECO:0007669"/>
    <property type="project" value="TreeGrafter"/>
</dbReference>
<dbReference type="InterPro" id="IPR030798">
    <property type="entry name" value="Arfaptin_fam"/>
</dbReference>
<dbReference type="EMBL" id="OA577588">
    <property type="protein sequence ID" value="CAD7205920.1"/>
    <property type="molecule type" value="Genomic_DNA"/>
</dbReference>
<gene>
    <name evidence="3" type="ORF">TDIB3V08_LOCUS12070</name>
</gene>
<dbReference type="Gene3D" id="1.20.1270.60">
    <property type="entry name" value="Arfaptin homology (AH) domain/BAR domain"/>
    <property type="match status" value="1"/>
</dbReference>
<dbReference type="GO" id="GO:0043005">
    <property type="term" value="C:neuron projection"/>
    <property type="evidence" value="ECO:0007669"/>
    <property type="project" value="TreeGrafter"/>
</dbReference>
<dbReference type="GO" id="GO:0097062">
    <property type="term" value="P:dendritic spine maintenance"/>
    <property type="evidence" value="ECO:0007669"/>
    <property type="project" value="TreeGrafter"/>
</dbReference>
<dbReference type="InterPro" id="IPR010504">
    <property type="entry name" value="AH_dom"/>
</dbReference>